<gene>
    <name evidence="2" type="ORF">DdX_08265</name>
</gene>
<feature type="compositionally biased region" description="Polar residues" evidence="1">
    <location>
        <begin position="39"/>
        <end position="49"/>
    </location>
</feature>
<accession>A0AAD4N375</accession>
<keyword evidence="3" id="KW-1185">Reference proteome</keyword>
<evidence type="ECO:0000256" key="1">
    <source>
        <dbReference type="SAM" id="MobiDB-lite"/>
    </source>
</evidence>
<evidence type="ECO:0000313" key="3">
    <source>
        <dbReference type="Proteomes" id="UP001201812"/>
    </source>
</evidence>
<dbReference type="EMBL" id="JAKKPZ010000012">
    <property type="protein sequence ID" value="KAI1714988.1"/>
    <property type="molecule type" value="Genomic_DNA"/>
</dbReference>
<evidence type="ECO:0000313" key="2">
    <source>
        <dbReference type="EMBL" id="KAI1714988.1"/>
    </source>
</evidence>
<protein>
    <submittedName>
        <fullName evidence="2">Breast cancer metastasis-suppressor 1-like protein</fullName>
    </submittedName>
</protein>
<reference evidence="2" key="1">
    <citation type="submission" date="2022-01" db="EMBL/GenBank/DDBJ databases">
        <title>Genome Sequence Resource for Two Populations of Ditylenchus destructor, the Migratory Endoparasitic Phytonematode.</title>
        <authorList>
            <person name="Zhang H."/>
            <person name="Lin R."/>
            <person name="Xie B."/>
        </authorList>
    </citation>
    <scope>NUCLEOTIDE SEQUENCE</scope>
    <source>
        <strain evidence="2">BazhouSP</strain>
    </source>
</reference>
<feature type="region of interest" description="Disordered" evidence="1">
    <location>
        <begin position="36"/>
        <end position="63"/>
    </location>
</feature>
<dbReference type="Proteomes" id="UP001201812">
    <property type="component" value="Unassembled WGS sequence"/>
</dbReference>
<dbReference type="AlphaFoldDB" id="A0AAD4N375"/>
<name>A0AAD4N375_9BILA</name>
<proteinExistence type="predicted"/>
<organism evidence="2 3">
    <name type="scientific">Ditylenchus destructor</name>
    <dbReference type="NCBI Taxonomy" id="166010"/>
    <lineage>
        <taxon>Eukaryota</taxon>
        <taxon>Metazoa</taxon>
        <taxon>Ecdysozoa</taxon>
        <taxon>Nematoda</taxon>
        <taxon>Chromadorea</taxon>
        <taxon>Rhabditida</taxon>
        <taxon>Tylenchina</taxon>
        <taxon>Tylenchomorpha</taxon>
        <taxon>Sphaerularioidea</taxon>
        <taxon>Anguinidae</taxon>
        <taxon>Anguininae</taxon>
        <taxon>Ditylenchus</taxon>
    </lineage>
</organism>
<sequence length="261" mass="30521">MQLSRCRDNDIYSPSWALPQSAGILAYLKTPQDVMSAMESDQSDASTSAAEDGGSEFDSSMEQHEYERRRELYISKIVFSERKFSEIKPMLAKLKLDEVEKLQDGILNRKSETYLTRKAKLDSEFDAKRKHIRTVRQLRMEAMQRRIKGDRWNALMNMNNNKTLAKAVIQEAIQEKYEKLLMEQREVERITGLSLDSTEADKQSQTNGYTKKYDPKDIERYMCRRNGELHWCNVPVFISQLSKDKIKEDLKFLQGKENVKQ</sequence>
<comment type="caution">
    <text evidence="2">The sequence shown here is derived from an EMBL/GenBank/DDBJ whole genome shotgun (WGS) entry which is preliminary data.</text>
</comment>